<dbReference type="EMBL" id="CP018762">
    <property type="protein sequence ID" value="APZ35378.1"/>
    <property type="molecule type" value="Genomic_DNA"/>
</dbReference>
<dbReference type="PANTHER" id="PTHR35011">
    <property type="entry name" value="2,3-DIKETO-L-GULONATE TRAP TRANSPORTER SMALL PERMEASE PROTEIN YIAM"/>
    <property type="match status" value="1"/>
</dbReference>
<dbReference type="PANTHER" id="PTHR35011:SF2">
    <property type="entry name" value="2,3-DIKETO-L-GULONATE TRAP TRANSPORTER SMALL PERMEASE PROTEIN YIAM"/>
    <property type="match status" value="1"/>
</dbReference>
<feature type="compositionally biased region" description="Basic residues" evidence="9">
    <location>
        <begin position="190"/>
        <end position="207"/>
    </location>
</feature>
<evidence type="ECO:0000256" key="2">
    <source>
        <dbReference type="ARBA" id="ARBA00022448"/>
    </source>
</evidence>
<name>A0A1P8UB80_9MICO</name>
<dbReference type="GO" id="GO:0022857">
    <property type="term" value="F:transmembrane transporter activity"/>
    <property type="evidence" value="ECO:0007669"/>
    <property type="project" value="TreeGrafter"/>
</dbReference>
<keyword evidence="3" id="KW-1003">Cell membrane</keyword>
<comment type="similarity">
    <text evidence="8">Belongs to the TRAP transporter small permease family.</text>
</comment>
<dbReference type="InterPro" id="IPR055348">
    <property type="entry name" value="DctQ"/>
</dbReference>
<dbReference type="GO" id="GO:0005886">
    <property type="term" value="C:plasma membrane"/>
    <property type="evidence" value="ECO:0007669"/>
    <property type="project" value="UniProtKB-SubCell"/>
</dbReference>
<dbReference type="AlphaFoldDB" id="A0A1P8UB80"/>
<evidence type="ECO:0000313" key="13">
    <source>
        <dbReference type="Proteomes" id="UP000187185"/>
    </source>
</evidence>
<evidence type="ECO:0000256" key="7">
    <source>
        <dbReference type="ARBA" id="ARBA00023136"/>
    </source>
</evidence>
<dbReference type="Pfam" id="PF04290">
    <property type="entry name" value="DctQ"/>
    <property type="match status" value="1"/>
</dbReference>
<protein>
    <recommendedName>
        <fullName evidence="11">Tripartite ATP-independent periplasmic transporters DctQ component domain-containing protein</fullName>
    </recommendedName>
</protein>
<evidence type="ECO:0000256" key="8">
    <source>
        <dbReference type="ARBA" id="ARBA00038436"/>
    </source>
</evidence>
<keyword evidence="7 10" id="KW-0472">Membrane</keyword>
<dbReference type="InterPro" id="IPR007387">
    <property type="entry name" value="TRAP_DctQ"/>
</dbReference>
<proteinExistence type="inferred from homology"/>
<evidence type="ECO:0000259" key="11">
    <source>
        <dbReference type="Pfam" id="PF04290"/>
    </source>
</evidence>
<dbReference type="KEGG" id="maur:BOH66_14830"/>
<feature type="transmembrane region" description="Helical" evidence="10">
    <location>
        <begin position="40"/>
        <end position="61"/>
    </location>
</feature>
<gene>
    <name evidence="12" type="ORF">BOH66_14830</name>
</gene>
<keyword evidence="13" id="KW-1185">Reference proteome</keyword>
<dbReference type="STRING" id="36805.BOH66_14830"/>
<organism evidence="12 13">
    <name type="scientific">Microbacterium aurum</name>
    <dbReference type="NCBI Taxonomy" id="36805"/>
    <lineage>
        <taxon>Bacteria</taxon>
        <taxon>Bacillati</taxon>
        <taxon>Actinomycetota</taxon>
        <taxon>Actinomycetes</taxon>
        <taxon>Micrococcales</taxon>
        <taxon>Microbacteriaceae</taxon>
        <taxon>Microbacterium</taxon>
    </lineage>
</organism>
<dbReference type="Proteomes" id="UP000187185">
    <property type="component" value="Chromosome"/>
</dbReference>
<feature type="transmembrane region" description="Helical" evidence="10">
    <location>
        <begin position="124"/>
        <end position="141"/>
    </location>
</feature>
<evidence type="ECO:0000256" key="5">
    <source>
        <dbReference type="ARBA" id="ARBA00022692"/>
    </source>
</evidence>
<keyword evidence="6 10" id="KW-1133">Transmembrane helix</keyword>
<feature type="transmembrane region" description="Helical" evidence="10">
    <location>
        <begin position="82"/>
        <end position="104"/>
    </location>
</feature>
<evidence type="ECO:0000313" key="12">
    <source>
        <dbReference type="EMBL" id="APZ35378.1"/>
    </source>
</evidence>
<feature type="region of interest" description="Disordered" evidence="9">
    <location>
        <begin position="188"/>
        <end position="207"/>
    </location>
</feature>
<keyword evidence="5 10" id="KW-0812">Transmembrane</keyword>
<reference evidence="12 13" key="1">
    <citation type="submission" date="2016-12" db="EMBL/GenBank/DDBJ databases">
        <title>Complete genome sequence of Microbacterium aurum KACC 15219.</title>
        <authorList>
            <person name="Jung Y."/>
            <person name="Shin J.-H."/>
            <person name="Lee Y.-J."/>
            <person name="Yi H."/>
            <person name="Bahn Y.-S."/>
            <person name="Kim J.F."/>
            <person name="Lee D.-W."/>
        </authorList>
    </citation>
    <scope>NUCLEOTIDE SEQUENCE [LARGE SCALE GENOMIC DNA]</scope>
    <source>
        <strain evidence="12 13">KACC 15219</strain>
    </source>
</reference>
<evidence type="ECO:0000256" key="10">
    <source>
        <dbReference type="SAM" id="Phobius"/>
    </source>
</evidence>
<evidence type="ECO:0000256" key="4">
    <source>
        <dbReference type="ARBA" id="ARBA00022519"/>
    </source>
</evidence>
<evidence type="ECO:0000256" key="9">
    <source>
        <dbReference type="SAM" id="MobiDB-lite"/>
    </source>
</evidence>
<accession>A0A1P8UB80</accession>
<feature type="transmembrane region" description="Helical" evidence="10">
    <location>
        <begin position="12"/>
        <end position="34"/>
    </location>
</feature>
<feature type="domain" description="Tripartite ATP-independent periplasmic transporters DctQ component" evidence="11">
    <location>
        <begin position="21"/>
        <end position="149"/>
    </location>
</feature>
<keyword evidence="2" id="KW-0813">Transport</keyword>
<evidence type="ECO:0000256" key="1">
    <source>
        <dbReference type="ARBA" id="ARBA00004429"/>
    </source>
</evidence>
<keyword evidence="4" id="KW-0997">Cell inner membrane</keyword>
<sequence length="207" mass="22880">MTRVLIFIEEDVSAILLAVAVVVLCSDVVGRYVFHHPIPGAPSIAMVCFVWLTYLGAAAAARRGRNITIDVMVGRFSPRWQAACEIVVQLIVGGVVGFCLYWIWVAVLTNRFVDLPGLGVSRRVLTMALLVGFCLMALYCLRDFFLAVRGAITGIYAPIHEAVEDDDVVTPRDEHPQLPAEPVTTTIFMKRPRKGDRGSQRKNGHRS</sequence>
<dbReference type="GO" id="GO:0015740">
    <property type="term" value="P:C4-dicarboxylate transport"/>
    <property type="evidence" value="ECO:0007669"/>
    <property type="project" value="TreeGrafter"/>
</dbReference>
<evidence type="ECO:0000256" key="3">
    <source>
        <dbReference type="ARBA" id="ARBA00022475"/>
    </source>
</evidence>
<evidence type="ECO:0000256" key="6">
    <source>
        <dbReference type="ARBA" id="ARBA00022989"/>
    </source>
</evidence>
<comment type="subcellular location">
    <subcellularLocation>
        <location evidence="1">Cell inner membrane</location>
        <topology evidence="1">Multi-pass membrane protein</topology>
    </subcellularLocation>
</comment>